<evidence type="ECO:0000256" key="3">
    <source>
        <dbReference type="ARBA" id="ARBA00007686"/>
    </source>
</evidence>
<dbReference type="RefSeq" id="WP_160095301.1">
    <property type="nucleotide sequence ID" value="NZ_CP047224.1"/>
</dbReference>
<feature type="binding site" evidence="10">
    <location>
        <begin position="79"/>
        <end position="86"/>
    </location>
    <ligand>
        <name>NADP(+)</name>
        <dbReference type="ChEBI" id="CHEBI:58349"/>
    </ligand>
</feature>
<protein>
    <submittedName>
        <fullName evidence="13">NADP-dependent malic enzyme</fullName>
        <ecNumber evidence="13">1.1.1.40</ecNumber>
    </submittedName>
</protein>
<dbReference type="InterPro" id="IPR045213">
    <property type="entry name" value="Malic_NAD-bd_bact_type"/>
</dbReference>
<dbReference type="Pfam" id="PF01515">
    <property type="entry name" value="PTA_PTB"/>
    <property type="match status" value="1"/>
</dbReference>
<dbReference type="AlphaFoldDB" id="A0A6P1GAB7"/>
<comment type="cofactor">
    <cofactor evidence="2">
        <name>Mg(2+)</name>
        <dbReference type="ChEBI" id="CHEBI:18420"/>
    </cofactor>
</comment>
<evidence type="ECO:0000313" key="14">
    <source>
        <dbReference type="Proteomes" id="UP000464912"/>
    </source>
</evidence>
<dbReference type="GO" id="GO:0006108">
    <property type="term" value="P:malate metabolic process"/>
    <property type="evidence" value="ECO:0007669"/>
    <property type="project" value="InterPro"/>
</dbReference>
<keyword evidence="10" id="KW-0521">NADP</keyword>
<dbReference type="PIRSF" id="PIRSF036684">
    <property type="entry name" value="ME_PTA"/>
    <property type="match status" value="1"/>
</dbReference>
<dbReference type="GO" id="GO:0046872">
    <property type="term" value="F:metal ion binding"/>
    <property type="evidence" value="ECO:0007669"/>
    <property type="project" value="UniProtKB-KW"/>
</dbReference>
<dbReference type="SMART" id="SM01274">
    <property type="entry name" value="malic"/>
    <property type="match status" value="1"/>
</dbReference>
<comment type="similarity">
    <text evidence="4">In the C-terminal section; belongs to the phosphate acetyltransferase and butyryltransferase family.</text>
</comment>
<dbReference type="InterPro" id="IPR042112">
    <property type="entry name" value="P_AcTrfase_dom2"/>
</dbReference>
<dbReference type="InterPro" id="IPR042113">
    <property type="entry name" value="P_AcTrfase_dom1"/>
</dbReference>
<evidence type="ECO:0000256" key="4">
    <source>
        <dbReference type="ARBA" id="ARBA00008756"/>
    </source>
</evidence>
<organism evidence="13 14">
    <name type="scientific">Neorickettsia findlayensis</name>
    <dbReference type="NCBI Taxonomy" id="2686014"/>
    <lineage>
        <taxon>Bacteria</taxon>
        <taxon>Pseudomonadati</taxon>
        <taxon>Pseudomonadota</taxon>
        <taxon>Alphaproteobacteria</taxon>
        <taxon>Rickettsiales</taxon>
        <taxon>Anaplasmataceae</taxon>
        <taxon>Neorickettsia</taxon>
    </lineage>
</organism>
<keyword evidence="5 9" id="KW-0479">Metal-binding</keyword>
<feature type="domain" description="Malic enzyme N-terminal" evidence="12">
    <location>
        <begin position="21"/>
        <end position="154"/>
    </location>
</feature>
<keyword evidence="7" id="KW-0511">Multifunctional enzyme</keyword>
<keyword evidence="14" id="KW-1185">Reference proteome</keyword>
<feature type="domain" description="Malic enzyme NAD-binding" evidence="11">
    <location>
        <begin position="166"/>
        <end position="401"/>
    </location>
</feature>
<proteinExistence type="inferred from homology"/>
<evidence type="ECO:0000256" key="10">
    <source>
        <dbReference type="PIRSR" id="PIRSR036684-3"/>
    </source>
</evidence>
<evidence type="ECO:0000259" key="11">
    <source>
        <dbReference type="SMART" id="SM00919"/>
    </source>
</evidence>
<feature type="binding site" evidence="10">
    <location>
        <position position="165"/>
    </location>
    <ligand>
        <name>a divalent metal cation</name>
        <dbReference type="ChEBI" id="CHEBI:60240"/>
    </ligand>
</feature>
<dbReference type="InterPro" id="IPR012301">
    <property type="entry name" value="Malic_N_dom"/>
</dbReference>
<dbReference type="InterPro" id="IPR012188">
    <property type="entry name" value="ME_PTA"/>
</dbReference>
<evidence type="ECO:0000256" key="8">
    <source>
        <dbReference type="PIRSR" id="PIRSR036684-1"/>
    </source>
</evidence>
<dbReference type="GO" id="GO:0051287">
    <property type="term" value="F:NAD binding"/>
    <property type="evidence" value="ECO:0007669"/>
    <property type="project" value="InterPro"/>
</dbReference>
<evidence type="ECO:0000256" key="5">
    <source>
        <dbReference type="ARBA" id="ARBA00022723"/>
    </source>
</evidence>
<dbReference type="InterPro" id="IPR046346">
    <property type="entry name" value="Aminoacid_DH-like_N_sf"/>
</dbReference>
<evidence type="ECO:0000256" key="6">
    <source>
        <dbReference type="ARBA" id="ARBA00023002"/>
    </source>
</evidence>
<sequence>MEEERDDLGIQALRYHSKGRPGKLGVHATKPLLTQEDLSLAYSPGVAYPCLEIKKNSLDAYKYTSKGNLVAVVSNGTAVLGLGNLGAMASKPVMEGKAVLFKKFADIDSIDIEVDTQNIEEFILTVRNIASTFGGINLEDIKSPECFEIEERLAAMLDVPVFHDDQHGTAIIVCAGLINAADVTKRKVEELKVVVNGCGAAGIACIELMRKIGVSDIVVCDQSGVIKKGRDFHEGDRKAFYAVDVDANTLEEALVGADVFIGLSAANVLKPEWLTGMNVDPIIFALANPDPEIKPELAKKARPDAIIATGRSDYDNQINNVMCFPYLFRGALDVGASKFNTEMKLAAVHAIAAIAKKPISMEVMDAYGNSHMQYSKEYILPKPFDQRLIAEIAPAVARAAVETGVAKKPIHDFDAYRDDLIRRLASGATTLFGVVSSVLRENKKRVIFAEGEELKSIRAALQWRDMGYGTPILVGRSSVIEAKMDEMNLRNREGFEVINAVVSQRSGEYVEYMYSTLKRKGFPYERCVSDVNTNNDVFAACMLALDDGDAMITGLTSSNAEDRLKGIMPIVGAAGVVFEMSIIVTDTGTLFICDAGINDAPNAEDIAEVAIKAAEIVKSMGCVPRIAVIANSNFGSVDSTSALIAREAIEILDDFGVSFEYEGEMDLDVALNGKSRKRYSFSRLTDRANVLIVQNVEVVDAVCKFSRGVTGTSVIGPLLFGLKRSVQIVRSSDDATDILNLALIAAKTSSL</sequence>
<gene>
    <name evidence="13" type="ORF">GP480_01675</name>
</gene>
<dbReference type="CDD" id="cd05311">
    <property type="entry name" value="NAD_bind_2_malic_enz"/>
    <property type="match status" value="1"/>
</dbReference>
<dbReference type="Gene3D" id="3.40.50.10380">
    <property type="entry name" value="Malic enzyme, N-terminal domain"/>
    <property type="match status" value="1"/>
</dbReference>
<dbReference type="Pfam" id="PF00390">
    <property type="entry name" value="malic"/>
    <property type="match status" value="1"/>
</dbReference>
<evidence type="ECO:0000256" key="2">
    <source>
        <dbReference type="ARBA" id="ARBA00001946"/>
    </source>
</evidence>
<comment type="cofactor">
    <cofactor evidence="1">
        <name>Mn(2+)</name>
        <dbReference type="ChEBI" id="CHEBI:29035"/>
    </cofactor>
</comment>
<dbReference type="PANTHER" id="PTHR43237">
    <property type="entry name" value="NADP-DEPENDENT MALIC ENZYME"/>
    <property type="match status" value="1"/>
</dbReference>
<feature type="binding site" evidence="9">
    <location>
        <position position="140"/>
    </location>
    <ligand>
        <name>a divalent metal cation</name>
        <dbReference type="ChEBI" id="CHEBI:60240"/>
    </ligand>
</feature>
<feature type="binding site" evidence="9">
    <location>
        <position position="139"/>
    </location>
    <ligand>
        <name>a divalent metal cation</name>
        <dbReference type="ChEBI" id="CHEBI:60240"/>
    </ligand>
</feature>
<dbReference type="FunFam" id="3.40.50.10380:FF:000003">
    <property type="entry name" value="NADP-dependent malic enzyme"/>
    <property type="match status" value="1"/>
</dbReference>
<evidence type="ECO:0000313" key="13">
    <source>
        <dbReference type="EMBL" id="QHD65163.1"/>
    </source>
</evidence>
<dbReference type="SUPFAM" id="SSF51735">
    <property type="entry name" value="NAD(P)-binding Rossmann-fold domains"/>
    <property type="match status" value="1"/>
</dbReference>
<dbReference type="Gene3D" id="3.40.50.720">
    <property type="entry name" value="NAD(P)-binding Rossmann-like Domain"/>
    <property type="match status" value="1"/>
</dbReference>
<dbReference type="SUPFAM" id="SSF53223">
    <property type="entry name" value="Aminoacid dehydrogenase-like, N-terminal domain"/>
    <property type="match status" value="1"/>
</dbReference>
<dbReference type="SMART" id="SM00919">
    <property type="entry name" value="Malic_M"/>
    <property type="match status" value="1"/>
</dbReference>
<evidence type="ECO:0000256" key="7">
    <source>
        <dbReference type="ARBA" id="ARBA00023268"/>
    </source>
</evidence>
<evidence type="ECO:0000256" key="1">
    <source>
        <dbReference type="ARBA" id="ARBA00001936"/>
    </source>
</evidence>
<dbReference type="PANTHER" id="PTHR43237:SF4">
    <property type="entry name" value="NADP-DEPENDENT MALIC ENZYME"/>
    <property type="match status" value="1"/>
</dbReference>
<dbReference type="EMBL" id="CP047224">
    <property type="protein sequence ID" value="QHD65163.1"/>
    <property type="molecule type" value="Genomic_DNA"/>
</dbReference>
<keyword evidence="6 13" id="KW-0560">Oxidoreductase</keyword>
<reference evidence="13 14" key="2">
    <citation type="journal article" date="2020" name="MBio">
        <title>Isolation and Molecular Analysis of a Novel Neorickettsia Species That Causes Potomac Horse Fever.</title>
        <authorList>
            <person name="Teymournejad O."/>
            <person name="Lin M."/>
            <person name="Bekebrede H."/>
            <person name="Kamr A."/>
            <person name="Toribio R.E."/>
            <person name="Arroyo L.G."/>
            <person name="Baird J.D."/>
            <person name="Rikihisa Y."/>
        </authorList>
    </citation>
    <scope>NUCLEOTIDE SEQUENCE [LARGE SCALE GENOMIC DNA]</scope>
    <source>
        <strain evidence="13 14">Fin17</strain>
    </source>
</reference>
<reference evidence="13 14" key="1">
    <citation type="journal article" date="2020" name="MBio">
        <title>Erratum for Teymournejad et al., 'Isolation and Molecular Analysis of a Novel Neorickettsia Species That Causes Potomac Horse Fever'.</title>
        <authorList>
            <person name="Teymournejad O."/>
            <person name="Lin M."/>
            <person name="Bekebrede H."/>
            <person name="Kamr A."/>
            <person name="Toribio R.E."/>
            <person name="Arroyo L.G."/>
            <person name="Baird J.D."/>
            <person name="Rikihisa Y."/>
        </authorList>
    </citation>
    <scope>NUCLEOTIDE SEQUENCE [LARGE SCALE GENOMIC DNA]</scope>
    <source>
        <strain evidence="13 14">Fin17</strain>
    </source>
</reference>
<dbReference type="InterPro" id="IPR037062">
    <property type="entry name" value="Malic_N_dom_sf"/>
</dbReference>
<dbReference type="InterPro" id="IPR012302">
    <property type="entry name" value="Malic_NAD-bd"/>
</dbReference>
<dbReference type="GO" id="GO:0004473">
    <property type="term" value="F:malate dehydrogenase (decarboxylating) (NADP+) activity"/>
    <property type="evidence" value="ECO:0007669"/>
    <property type="project" value="UniProtKB-EC"/>
</dbReference>
<dbReference type="InterPro" id="IPR036291">
    <property type="entry name" value="NAD(P)-bd_dom_sf"/>
</dbReference>
<dbReference type="GO" id="GO:0016746">
    <property type="term" value="F:acyltransferase activity"/>
    <property type="evidence" value="ECO:0007669"/>
    <property type="project" value="InterPro"/>
</dbReference>
<dbReference type="FunFam" id="3.40.50.720:FF:000095">
    <property type="entry name" value="NADP-dependent malic enzyme"/>
    <property type="match status" value="1"/>
</dbReference>
<feature type="binding site" evidence="10">
    <location>
        <position position="288"/>
    </location>
    <ligand>
        <name>NADP(+)</name>
        <dbReference type="ChEBI" id="CHEBI:58349"/>
    </ligand>
</feature>
<dbReference type="KEGG" id="nef:GP480_01675"/>
<dbReference type="SUPFAM" id="SSF53659">
    <property type="entry name" value="Isocitrate/Isopropylmalate dehydrogenase-like"/>
    <property type="match status" value="1"/>
</dbReference>
<dbReference type="Gene3D" id="3.40.50.10950">
    <property type="match status" value="1"/>
</dbReference>
<accession>A0A6P1GAB7</accession>
<dbReference type="Pfam" id="PF03949">
    <property type="entry name" value="Malic_M"/>
    <property type="match status" value="1"/>
</dbReference>
<comment type="similarity">
    <text evidence="3">In the N-terminal section; belongs to the malic enzymes family.</text>
</comment>
<dbReference type="InterPro" id="IPR002505">
    <property type="entry name" value="PTA_PTB"/>
</dbReference>
<evidence type="ECO:0000259" key="12">
    <source>
        <dbReference type="SMART" id="SM01274"/>
    </source>
</evidence>
<dbReference type="EC" id="1.1.1.40" evidence="13"/>
<evidence type="ECO:0000256" key="9">
    <source>
        <dbReference type="PIRSR" id="PIRSR036684-2"/>
    </source>
</evidence>
<name>A0A6P1GAB7_9RICK</name>
<feature type="active site" description="Proton acceptor" evidence="8">
    <location>
        <position position="97"/>
    </location>
</feature>
<dbReference type="InterPro" id="IPR051674">
    <property type="entry name" value="Malate_Decarboxylase"/>
</dbReference>
<dbReference type="Proteomes" id="UP000464912">
    <property type="component" value="Chromosome"/>
</dbReference>
<dbReference type="Gene3D" id="3.40.50.10750">
    <property type="entry name" value="Isocitrate/Isopropylmalate dehydrogenase-like"/>
    <property type="match status" value="1"/>
</dbReference>